<dbReference type="InterPro" id="IPR022742">
    <property type="entry name" value="Hydrolase_4"/>
</dbReference>
<dbReference type="PANTHER" id="PTHR11614">
    <property type="entry name" value="PHOSPHOLIPASE-RELATED"/>
    <property type="match status" value="1"/>
</dbReference>
<keyword evidence="3" id="KW-1185">Reference proteome</keyword>
<dbReference type="SUPFAM" id="SSF53474">
    <property type="entry name" value="alpha/beta-Hydrolases"/>
    <property type="match status" value="1"/>
</dbReference>
<sequence length="314" mass="36136">MMKMKFREWKHTLRDGIELHMYEWKPDDDKNIKGIVQLVHGSAEHAFRYDNFAKFLVANNYVVIADDHRGHGKTALSSEDLGFFAEEEGWEKIIDDLYEVTTYIKKSYPNQPIVMFGHSMGSFMVRHYAIKYGTNIAALVICGTVHYSKRLLKFSVKMAKIGQKMKGPKSKDNFIYKFSYAPLNSRYKKEGNLGTEWLSTDKTVQEAFANDPLTGQVFSTSAFKDMFTGLLFITNKKNIKNTPDNLPLLFIAGADDPVGKYGKMVMKTVDLYKKAGKKVKVKLYPNARHEILNEPIKKEIYQDILNFYNKSLFV</sequence>
<dbReference type="EMBL" id="CP029202">
    <property type="protein sequence ID" value="QCO24185.1"/>
    <property type="molecule type" value="Genomic_DNA"/>
</dbReference>
<feature type="domain" description="Serine aminopeptidase S33" evidence="1">
    <location>
        <begin position="31"/>
        <end position="295"/>
    </location>
</feature>
<reference evidence="2 3" key="1">
    <citation type="submission" date="2018-05" db="EMBL/GenBank/DDBJ databases">
        <title>Compelete Genome Sequence of Spiroplasma melliferum.</title>
        <authorList>
            <person name="Davis R.E."/>
            <person name="Shao J.Y."/>
            <person name="Zhao Y."/>
            <person name="Gasparich G.E."/>
        </authorList>
    </citation>
    <scope>NUCLEOTIDE SEQUENCE [LARGE SCALE GENOMIC DNA]</scope>
    <source>
        <strain evidence="2 3">AS576</strain>
    </source>
</reference>
<dbReference type="Gene3D" id="3.40.50.1820">
    <property type="entry name" value="alpha/beta hydrolase"/>
    <property type="match status" value="1"/>
</dbReference>
<name>A0ABX5UB28_SPIME</name>
<organism evidence="2 3">
    <name type="scientific">Spiroplasma melliferum</name>
    <dbReference type="NCBI Taxonomy" id="2134"/>
    <lineage>
        <taxon>Bacteria</taxon>
        <taxon>Bacillati</taxon>
        <taxon>Mycoplasmatota</taxon>
        <taxon>Mollicutes</taxon>
        <taxon>Entomoplasmatales</taxon>
        <taxon>Spiroplasmataceae</taxon>
        <taxon>Spiroplasma</taxon>
    </lineage>
</organism>
<accession>A0ABX5UB28</accession>
<evidence type="ECO:0000259" key="1">
    <source>
        <dbReference type="Pfam" id="PF12146"/>
    </source>
</evidence>
<dbReference type="InterPro" id="IPR029058">
    <property type="entry name" value="AB_hydrolase_fold"/>
</dbReference>
<dbReference type="Pfam" id="PF12146">
    <property type="entry name" value="Hydrolase_4"/>
    <property type="match status" value="1"/>
</dbReference>
<evidence type="ECO:0000313" key="2">
    <source>
        <dbReference type="EMBL" id="QCO24185.1"/>
    </source>
</evidence>
<gene>
    <name evidence="2" type="ORF">SRED_002671</name>
</gene>
<evidence type="ECO:0000313" key="3">
    <source>
        <dbReference type="Proteomes" id="UP000298715"/>
    </source>
</evidence>
<proteinExistence type="predicted"/>
<dbReference type="InterPro" id="IPR051044">
    <property type="entry name" value="MAG_DAG_Lipase"/>
</dbReference>
<dbReference type="Proteomes" id="UP000298715">
    <property type="component" value="Chromosome"/>
</dbReference>
<protein>
    <submittedName>
        <fullName evidence="2">Lysophospholipase</fullName>
    </submittedName>
</protein>